<protein>
    <recommendedName>
        <fullName evidence="4">Thrombospondin-like N-terminal domain-containing protein</fullName>
    </recommendedName>
</protein>
<sequence length="265" mass="29707">HLTYSACVCMLIMVPLTLNHSVACLFAANPIDVLKVLELSEDMEGVSLEAGLCTSRKGREETDLSFKIDKKIQLSAPTKQLFPDSPFPMNFSVMTTVRAVKGSQVFLLSLYDSQGTQQLGLEVGRSPVFLYEDHQGHPPPELYPTFRKINLADGKWHRIAYSVEGQSVTLYLDCDKLDTLDLLRGDDPRISTDGVTVFGTRLLDEDVFEGDIQQLLIVDDPRAAETYCQDYIPDCEAPLPYDSILTEAEEVRPLLTSKWRGQRET</sequence>
<dbReference type="InterPro" id="IPR001791">
    <property type="entry name" value="Laminin_G"/>
</dbReference>
<evidence type="ECO:0000256" key="1">
    <source>
        <dbReference type="ARBA" id="ARBA00022729"/>
    </source>
</evidence>
<dbReference type="InterPro" id="IPR048287">
    <property type="entry name" value="TSPN-like_N"/>
</dbReference>
<dbReference type="GeneTree" id="ENSGT00940000154535"/>
<evidence type="ECO:0000256" key="2">
    <source>
        <dbReference type="ARBA" id="ARBA00022737"/>
    </source>
</evidence>
<keyword evidence="6" id="KW-1185">Reference proteome</keyword>
<dbReference type="InterPro" id="IPR013320">
    <property type="entry name" value="ConA-like_dom_sf"/>
</dbReference>
<evidence type="ECO:0000313" key="5">
    <source>
        <dbReference type="Ensembl" id="ENSSLDP00000020677.1"/>
    </source>
</evidence>
<evidence type="ECO:0000259" key="4">
    <source>
        <dbReference type="SMART" id="SM00210"/>
    </source>
</evidence>
<feature type="chain" id="PRO_5017276510" description="Thrombospondin-like N-terminal domain-containing protein" evidence="3">
    <location>
        <begin position="20"/>
        <end position="265"/>
    </location>
</feature>
<keyword evidence="1 3" id="KW-0732">Signal</keyword>
<dbReference type="Gene3D" id="2.60.120.200">
    <property type="match status" value="1"/>
</dbReference>
<dbReference type="SUPFAM" id="SSF49899">
    <property type="entry name" value="Concanavalin A-like lectins/glucanases"/>
    <property type="match status" value="1"/>
</dbReference>
<feature type="domain" description="Thrombospondin-like N-terminal" evidence="4">
    <location>
        <begin position="30"/>
        <end position="221"/>
    </location>
</feature>
<name>A0A3B4XV33_SERLL</name>
<dbReference type="SMART" id="SM00210">
    <property type="entry name" value="TSPN"/>
    <property type="match status" value="1"/>
</dbReference>
<dbReference type="FunFam" id="2.60.120.200:FF:000016">
    <property type="entry name" value="Collagen XI alpha 1 chain"/>
    <property type="match status" value="1"/>
</dbReference>
<accession>A0A3B4XV33</accession>
<organism evidence="5 6">
    <name type="scientific">Seriola lalandi dorsalis</name>
    <dbReference type="NCBI Taxonomy" id="1841481"/>
    <lineage>
        <taxon>Eukaryota</taxon>
        <taxon>Metazoa</taxon>
        <taxon>Chordata</taxon>
        <taxon>Craniata</taxon>
        <taxon>Vertebrata</taxon>
        <taxon>Euteleostomi</taxon>
        <taxon>Actinopterygii</taxon>
        <taxon>Neopterygii</taxon>
        <taxon>Teleostei</taxon>
        <taxon>Neoteleostei</taxon>
        <taxon>Acanthomorphata</taxon>
        <taxon>Carangaria</taxon>
        <taxon>Carangiformes</taxon>
        <taxon>Carangidae</taxon>
        <taxon>Seriola</taxon>
    </lineage>
</organism>
<reference evidence="5" key="1">
    <citation type="submission" date="2025-08" db="UniProtKB">
        <authorList>
            <consortium name="Ensembl"/>
        </authorList>
    </citation>
    <scope>IDENTIFICATION</scope>
</reference>
<evidence type="ECO:0000256" key="3">
    <source>
        <dbReference type="SAM" id="SignalP"/>
    </source>
</evidence>
<reference evidence="5" key="2">
    <citation type="submission" date="2025-09" db="UniProtKB">
        <authorList>
            <consortium name="Ensembl"/>
        </authorList>
    </citation>
    <scope>IDENTIFICATION</scope>
</reference>
<proteinExistence type="predicted"/>
<evidence type="ECO:0000313" key="6">
    <source>
        <dbReference type="Proteomes" id="UP000261360"/>
    </source>
</evidence>
<dbReference type="AlphaFoldDB" id="A0A3B4XV33"/>
<keyword evidence="2" id="KW-0677">Repeat</keyword>
<dbReference type="Pfam" id="PF02210">
    <property type="entry name" value="Laminin_G_2"/>
    <property type="match status" value="1"/>
</dbReference>
<feature type="signal peptide" evidence="3">
    <location>
        <begin position="1"/>
        <end position="19"/>
    </location>
</feature>
<dbReference type="Ensembl" id="ENSSLDT00000021368.1">
    <property type="protein sequence ID" value="ENSSLDP00000020677.1"/>
    <property type="gene ID" value="ENSSLDG00000016153.1"/>
</dbReference>
<dbReference type="Proteomes" id="UP000261360">
    <property type="component" value="Unplaced"/>
</dbReference>